<evidence type="ECO:0000256" key="2">
    <source>
        <dbReference type="ARBA" id="ARBA00022519"/>
    </source>
</evidence>
<evidence type="ECO:0000256" key="6">
    <source>
        <dbReference type="SAM" id="MobiDB-lite"/>
    </source>
</evidence>
<accession>A0ABU5INK3</accession>
<evidence type="ECO:0000256" key="1">
    <source>
        <dbReference type="ARBA" id="ARBA00022475"/>
    </source>
</evidence>
<evidence type="ECO:0000313" key="9">
    <source>
        <dbReference type="Proteomes" id="UP001293718"/>
    </source>
</evidence>
<feature type="transmembrane region" description="Helical" evidence="7">
    <location>
        <begin position="31"/>
        <end position="52"/>
    </location>
</feature>
<evidence type="ECO:0000256" key="7">
    <source>
        <dbReference type="SAM" id="Phobius"/>
    </source>
</evidence>
<keyword evidence="5 7" id="KW-0472">Membrane</keyword>
<dbReference type="PANTHER" id="PTHR37481">
    <property type="entry name" value="LIPOPOLYSACCHARIDE EXPORT SYSTEM PROTEIN LPTC"/>
    <property type="match status" value="1"/>
</dbReference>
<reference evidence="8 9" key="1">
    <citation type="submission" date="2023-11" db="EMBL/GenBank/DDBJ databases">
        <title>Draft genome of Azohydromonas lata strain H1 (DSM1123), a polyhydroxyalkanoate producer.</title>
        <authorList>
            <person name="Traversa D."/>
            <person name="D'Addabbo P."/>
            <person name="Pazzani C."/>
            <person name="Manzari C."/>
            <person name="Chiara M."/>
            <person name="Scrascia M."/>
        </authorList>
    </citation>
    <scope>NUCLEOTIDE SEQUENCE [LARGE SCALE GENOMIC DNA]</scope>
    <source>
        <strain evidence="8 9">H1</strain>
    </source>
</reference>
<organism evidence="8 9">
    <name type="scientific">Azohydromonas lata</name>
    <dbReference type="NCBI Taxonomy" id="45677"/>
    <lineage>
        <taxon>Bacteria</taxon>
        <taxon>Pseudomonadati</taxon>
        <taxon>Pseudomonadota</taxon>
        <taxon>Betaproteobacteria</taxon>
        <taxon>Burkholderiales</taxon>
        <taxon>Sphaerotilaceae</taxon>
        <taxon>Azohydromonas</taxon>
    </lineage>
</organism>
<dbReference type="Pfam" id="PF06835">
    <property type="entry name" value="LptC"/>
    <property type="match status" value="1"/>
</dbReference>
<evidence type="ECO:0000256" key="5">
    <source>
        <dbReference type="ARBA" id="ARBA00023136"/>
    </source>
</evidence>
<dbReference type="Gene3D" id="2.60.450.10">
    <property type="entry name" value="Lipopolysaccharide (LPS) transport protein A like domain"/>
    <property type="match status" value="1"/>
</dbReference>
<evidence type="ECO:0000256" key="4">
    <source>
        <dbReference type="ARBA" id="ARBA00022989"/>
    </source>
</evidence>
<protein>
    <submittedName>
        <fullName evidence="8">LPS export ABC transporter periplasmic protein LptC</fullName>
    </submittedName>
</protein>
<dbReference type="PANTHER" id="PTHR37481:SF1">
    <property type="entry name" value="LIPOPOLYSACCHARIDE EXPORT SYSTEM PROTEIN LPTC"/>
    <property type="match status" value="1"/>
</dbReference>
<proteinExistence type="predicted"/>
<evidence type="ECO:0000313" key="8">
    <source>
        <dbReference type="EMBL" id="MDZ5460481.1"/>
    </source>
</evidence>
<comment type="caution">
    <text evidence="8">The sequence shown here is derived from an EMBL/GenBank/DDBJ whole genome shotgun (WGS) entry which is preliminary data.</text>
</comment>
<keyword evidence="1" id="KW-1003">Cell membrane</keyword>
<dbReference type="NCBIfam" id="TIGR04409">
    <property type="entry name" value="LptC_YrbK"/>
    <property type="match status" value="1"/>
</dbReference>
<evidence type="ECO:0000256" key="3">
    <source>
        <dbReference type="ARBA" id="ARBA00022692"/>
    </source>
</evidence>
<dbReference type="InterPro" id="IPR052363">
    <property type="entry name" value="LPS_export_LptC"/>
</dbReference>
<keyword evidence="3 7" id="KW-0812">Transmembrane</keyword>
<name>A0ABU5INK3_9BURK</name>
<feature type="region of interest" description="Disordered" evidence="6">
    <location>
        <begin position="201"/>
        <end position="221"/>
    </location>
</feature>
<dbReference type="EMBL" id="JAXOJX010000070">
    <property type="protein sequence ID" value="MDZ5460481.1"/>
    <property type="molecule type" value="Genomic_DNA"/>
</dbReference>
<feature type="compositionally biased region" description="Basic and acidic residues" evidence="6">
    <location>
        <begin position="212"/>
        <end position="221"/>
    </location>
</feature>
<gene>
    <name evidence="8" type="primary">lptC</name>
    <name evidence="8" type="ORF">SM757_28260</name>
</gene>
<dbReference type="InterPro" id="IPR010664">
    <property type="entry name" value="LipoPS_assembly_LptC-rel"/>
</dbReference>
<keyword evidence="2" id="KW-0997">Cell inner membrane</keyword>
<sequence length="221" mass="24576">MLALDDDPLSLPTPPARPAVRMPWPLRLRECVLGYLPLLLMALLALATWWLVKSTPNAPEPGSEAAVRHVPDYTMQGFKTQRFTPQGALQVQIEGTQMRHYPDNDTFEVDEVRIRSLGEDGTVMRATARRALSNGKGTQVQLMGNAVVVREALDGQPPLEIRSELLTFFTETKRVVTDQPVQVLQGSNDMRAAGVDYDHRSGLAQLTGPMRARLDPPGRRR</sequence>
<dbReference type="Proteomes" id="UP001293718">
    <property type="component" value="Unassembled WGS sequence"/>
</dbReference>
<dbReference type="InterPro" id="IPR026265">
    <property type="entry name" value="LptC"/>
</dbReference>
<dbReference type="RefSeq" id="WP_322467912.1">
    <property type="nucleotide sequence ID" value="NZ_JAXOJX010000070.1"/>
</dbReference>
<keyword evidence="9" id="KW-1185">Reference proteome</keyword>
<keyword evidence="4 7" id="KW-1133">Transmembrane helix</keyword>